<dbReference type="OrthoDB" id="340638at2759"/>
<dbReference type="EMBL" id="LN877953">
    <property type="protein sequence ID" value="CUV07014.1"/>
    <property type="molecule type" value="Genomic_DNA"/>
</dbReference>
<evidence type="ECO:0000313" key="3">
    <source>
        <dbReference type="Proteomes" id="UP001429100"/>
    </source>
</evidence>
<dbReference type="EMBL" id="JTAI01000003">
    <property type="protein sequence ID" value="PPS95935.1"/>
    <property type="molecule type" value="Genomic_DNA"/>
</dbReference>
<evidence type="ECO:0000313" key="1">
    <source>
        <dbReference type="EMBL" id="CUV07014.1"/>
    </source>
</evidence>
<dbReference type="AlphaFoldDB" id="A0A0S4THV0"/>
<dbReference type="VEuPathDB" id="CryptoDB:CHUDEA7_380"/>
<organism evidence="1">
    <name type="scientific">Cryptosporidium hominis</name>
    <dbReference type="NCBI Taxonomy" id="237895"/>
    <lineage>
        <taxon>Eukaryota</taxon>
        <taxon>Sar</taxon>
        <taxon>Alveolata</taxon>
        <taxon>Apicomplexa</taxon>
        <taxon>Conoidasida</taxon>
        <taxon>Coccidia</taxon>
        <taxon>Eucoccidiorida</taxon>
        <taxon>Eimeriorina</taxon>
        <taxon>Cryptosporidiidae</taxon>
        <taxon>Cryptosporidium</taxon>
    </lineage>
</organism>
<accession>A0A0S4THV0</accession>
<dbReference type="Proteomes" id="UP000199752">
    <property type="component" value="Chromosome 7"/>
</dbReference>
<dbReference type="VEuPathDB" id="CryptoDB:GY17_00003272"/>
<reference evidence="2 3" key="3">
    <citation type="submission" date="2017-10" db="EMBL/GenBank/DDBJ databases">
        <title>Consistent, comparative and evidence-based genome annotation and re-annotation for the closely-related species, Cryptosporidium parvum, C. hominis and C. tyzzeri.</title>
        <authorList>
            <person name="Baptista R.P."/>
            <person name="Li Y."/>
            <person name="Sateriale A."/>
            <person name="Striepen B."/>
            <person name="Kissinger J.C."/>
        </authorList>
    </citation>
    <scope>NUCLEOTIDE SEQUENCE [LARGE SCALE GENOMIC DNA]</scope>
    <source>
        <strain evidence="2">30976</strain>
    </source>
</reference>
<dbReference type="Proteomes" id="UP001429100">
    <property type="component" value="Unassembled WGS sequence"/>
</dbReference>
<evidence type="ECO:0000313" key="2">
    <source>
        <dbReference type="EMBL" id="PPS95935.1"/>
    </source>
</evidence>
<gene>
    <name evidence="1" type="ORF">CHUDEA7_380</name>
    <name evidence="2" type="ORF">GY17_00003272</name>
</gene>
<keyword evidence="3" id="KW-1185">Reference proteome</keyword>
<reference evidence="1" key="2">
    <citation type="submission" date="2015-08" db="EMBL/GenBank/DDBJ databases">
        <authorList>
            <person name="Babu N.S."/>
            <person name="Beckwith C.J."/>
            <person name="Beseler K.G."/>
            <person name="Brison A."/>
            <person name="Carone J.V."/>
            <person name="Caskin T.P."/>
            <person name="Diamond M."/>
            <person name="Durham M.E."/>
            <person name="Foxe J.M."/>
            <person name="Go M."/>
            <person name="Henderson B.A."/>
            <person name="Jones I.B."/>
            <person name="McGettigan J.A."/>
            <person name="Micheletti S.J."/>
            <person name="Nasrallah M.E."/>
            <person name="Ortiz D."/>
            <person name="Piller C.R."/>
            <person name="Privatt S.R."/>
            <person name="Schneider S.L."/>
            <person name="Sharp S."/>
            <person name="Smith T.C."/>
            <person name="Stanton J.D."/>
            <person name="Ullery H.E."/>
            <person name="Wilson R.J."/>
            <person name="Serrano M.G."/>
            <person name="Buck G."/>
            <person name="Lee V."/>
            <person name="Wang Y."/>
            <person name="Carvalho R."/>
            <person name="Voegtly L."/>
            <person name="Shi R."/>
            <person name="Duckworth R."/>
            <person name="Johnson A."/>
            <person name="Loviza R."/>
            <person name="Walstead R."/>
            <person name="Shah Z."/>
            <person name="Kiflezghi M."/>
            <person name="Wade K."/>
            <person name="Ball S.L."/>
            <person name="Bradley K.W."/>
            <person name="Asai D.J."/>
            <person name="Bowman C.A."/>
            <person name="Russell D.A."/>
            <person name="Pope W.H."/>
            <person name="Jacobs-Sera D."/>
            <person name="Hendrix R.W."/>
            <person name="Hatfull G.F."/>
        </authorList>
    </citation>
    <scope>NUCLEOTIDE SEQUENCE [LARGE SCALE GENOMIC DNA]</scope>
</reference>
<dbReference type="VEuPathDB" id="CryptoDB:ChTU502y2012_407g0195"/>
<proteinExistence type="predicted"/>
<protein>
    <submittedName>
        <fullName evidence="1">Uncharacterized protein</fullName>
    </submittedName>
</protein>
<name>A0A0S4THV0_CRYHO</name>
<sequence>MGEDQEWSDSSYVLRRKYRLYWIAILRNAPEGLEGLYDRFSRWSVLLGFSLPNLVEESEELCIQRGEKKVYKISFPSRSSTRSFIRLSKRNIWREISRDSYSELYVYCDPAYKLRPFCDFQTMNLSTCYWIIRGISKDIENEEMIWDLVGRRNQFGEFLRRVVYIRDEEGNNGFCFLQFSSPLTSYRALKWELKHFKGFELAHGKKMYLTPEFVGTSHVKALLLLCRGLDKFEIKTLKTVEMSLNDLRNSDRLNGENAISHEKVLQGYLNFWKRSNGLPVPVDRNSEFQYNCDERNEYMYREALYNSGIDLFPKKPIRLYYCKSLDFLWDWNSRIFMDCQSKSLFEFDPELQSLKFIYNSGELSRLSNVGVGSTYGEIICDRNNREDFQIKAQISQEKLKKEREIRVASFLETARSQLNCNMNTNNIYKNSVEEGYDSKRQEITQFFDISSNVTYEKSETYTSQRPEPRTPTCQNSSPGVQSSCVANACAVPAKCESESMDARNVCMWSVSDGGVTEGTIGEEIGQVKSGSKSGDAKEEELICFVCCRAFGSIWEKVNHEQNSLLHKYNLEIWKVGSER</sequence>
<dbReference type="VEuPathDB" id="CryptoDB:Chro.70051"/>
<reference evidence="2 3" key="1">
    <citation type="submission" date="2014-11" db="EMBL/GenBank/DDBJ databases">
        <title>Comparative genomic analysis of Cryptosporidium hominis reveals occurrence of genetic recombination in virulent subtypes.</title>
        <authorList>
            <person name="Guo Y."/>
            <person name="Tang K."/>
            <person name="Frace M."/>
            <person name="Li N."/>
            <person name="Roellig D.M."/>
            <person name="Sammons S."/>
            <person name="Knipe K."/>
            <person name="Rowe L."/>
            <person name="Feng Y."/>
            <person name="Xiao L."/>
        </authorList>
    </citation>
    <scope>NUCLEOTIDE SEQUENCE [LARGE SCALE GENOMIC DNA]</scope>
    <source>
        <strain evidence="2">30976</strain>
    </source>
</reference>